<evidence type="ECO:0000256" key="2">
    <source>
        <dbReference type="RuleBase" id="RU003616"/>
    </source>
</evidence>
<dbReference type="Pfam" id="PF00011">
    <property type="entry name" value="HSP20"/>
    <property type="match status" value="1"/>
</dbReference>
<comment type="similarity">
    <text evidence="1 2">Belongs to the small heat shock protein (HSP20) family.</text>
</comment>
<dbReference type="CDD" id="cd06464">
    <property type="entry name" value="ACD_sHsps-like"/>
    <property type="match status" value="1"/>
</dbReference>
<evidence type="ECO:0000313" key="6">
    <source>
        <dbReference type="Proteomes" id="UP000236379"/>
    </source>
</evidence>
<dbReference type="RefSeq" id="WP_103313187.1">
    <property type="nucleotide sequence ID" value="NZ_PPPD01000001.1"/>
</dbReference>
<evidence type="ECO:0000256" key="3">
    <source>
        <dbReference type="SAM" id="MobiDB-lite"/>
    </source>
</evidence>
<feature type="region of interest" description="Disordered" evidence="3">
    <location>
        <begin position="121"/>
        <end position="145"/>
    </location>
</feature>
<dbReference type="InterPro" id="IPR002068">
    <property type="entry name" value="A-crystallin/Hsp20_dom"/>
</dbReference>
<keyword evidence="6" id="KW-1185">Reference proteome</keyword>
<reference evidence="5 6" key="1">
    <citation type="submission" date="2018-01" db="EMBL/GenBank/DDBJ databases">
        <title>Deinococcus koreensis sp. nov., a radiation-resistant bacterium isolated from river water.</title>
        <authorList>
            <person name="Choi A."/>
        </authorList>
    </citation>
    <scope>NUCLEOTIDE SEQUENCE [LARGE SCALE GENOMIC DNA]</scope>
    <source>
        <strain evidence="5 6">SJW1-2</strain>
    </source>
</reference>
<gene>
    <name evidence="5" type="ORF">CVO96_16580</name>
</gene>
<evidence type="ECO:0000313" key="5">
    <source>
        <dbReference type="EMBL" id="PNY82754.1"/>
    </source>
</evidence>
<evidence type="ECO:0000259" key="4">
    <source>
        <dbReference type="PROSITE" id="PS01031"/>
    </source>
</evidence>
<protein>
    <submittedName>
        <fullName evidence="5">Heat-shock protein</fullName>
    </submittedName>
</protein>
<dbReference type="InterPro" id="IPR008978">
    <property type="entry name" value="HSP20-like_chaperone"/>
</dbReference>
<name>A0A2K3V1U9_9DEIO</name>
<dbReference type="OrthoDB" id="67530at2"/>
<dbReference type="AlphaFoldDB" id="A0A2K3V1U9"/>
<dbReference type="Proteomes" id="UP000236379">
    <property type="component" value="Unassembled WGS sequence"/>
</dbReference>
<accession>A0A2K3V1U9</accession>
<proteinExistence type="inferred from homology"/>
<organism evidence="5 6">
    <name type="scientific">Deinococcus koreensis</name>
    <dbReference type="NCBI Taxonomy" id="2054903"/>
    <lineage>
        <taxon>Bacteria</taxon>
        <taxon>Thermotogati</taxon>
        <taxon>Deinococcota</taxon>
        <taxon>Deinococci</taxon>
        <taxon>Deinococcales</taxon>
        <taxon>Deinococcaceae</taxon>
        <taxon>Deinococcus</taxon>
    </lineage>
</organism>
<evidence type="ECO:0000256" key="1">
    <source>
        <dbReference type="PROSITE-ProRule" id="PRU00285"/>
    </source>
</evidence>
<sequence>MNEPVLARLQQLMSLREEVETLGGVGPWLPAADWTAEDTHLVLHLDVPGVLPESLELLEEGNTVTVAGERPALERRLQGERPAGTFRRSFSFPDEVLPQTGEAQLQGGVLSVRFQKRHPTIDVNATQADGLDEPGTDEPGDRNPA</sequence>
<feature type="domain" description="SHSP" evidence="4">
    <location>
        <begin position="23"/>
        <end position="131"/>
    </location>
</feature>
<dbReference type="Gene3D" id="2.60.40.790">
    <property type="match status" value="1"/>
</dbReference>
<dbReference type="EMBL" id="PPPD01000001">
    <property type="protein sequence ID" value="PNY82754.1"/>
    <property type="molecule type" value="Genomic_DNA"/>
</dbReference>
<dbReference type="SUPFAM" id="SSF49764">
    <property type="entry name" value="HSP20-like chaperones"/>
    <property type="match status" value="1"/>
</dbReference>
<comment type="caution">
    <text evidence="5">The sequence shown here is derived from an EMBL/GenBank/DDBJ whole genome shotgun (WGS) entry which is preliminary data.</text>
</comment>
<dbReference type="PROSITE" id="PS01031">
    <property type="entry name" value="SHSP"/>
    <property type="match status" value="1"/>
</dbReference>